<evidence type="ECO:0000256" key="1">
    <source>
        <dbReference type="ARBA" id="ARBA00003195"/>
    </source>
</evidence>
<dbReference type="GO" id="GO:0022900">
    <property type="term" value="P:electron transport chain"/>
    <property type="evidence" value="ECO:0007669"/>
    <property type="project" value="InterPro"/>
</dbReference>
<evidence type="ECO:0000256" key="4">
    <source>
        <dbReference type="ARBA" id="ARBA00022448"/>
    </source>
</evidence>
<keyword evidence="6 11" id="KW-0999">Mitochondrion inner membrane</keyword>
<keyword evidence="9 11" id="KW-0496">Mitochondrion</keyword>
<reference evidence="12" key="1">
    <citation type="journal article" date="2023" name="PLoS Negl. Trop. Dis.">
        <title>A genome sequence for Biomphalaria pfeifferi, the major vector snail for the human-infecting parasite Schistosoma mansoni.</title>
        <authorList>
            <person name="Bu L."/>
            <person name="Lu L."/>
            <person name="Laidemitt M.R."/>
            <person name="Zhang S.M."/>
            <person name="Mutuku M."/>
            <person name="Mkoji G."/>
            <person name="Steinauer M."/>
            <person name="Loker E.S."/>
        </authorList>
    </citation>
    <scope>NUCLEOTIDE SEQUENCE</scope>
    <source>
        <strain evidence="12">KasaAsao</strain>
    </source>
</reference>
<dbReference type="AlphaFoldDB" id="A0AAD8F3R0"/>
<dbReference type="PANTHER" id="PTHR12219">
    <property type="entry name" value="NADH-UBIQUINONE OXIDOREDUCTASE"/>
    <property type="match status" value="1"/>
</dbReference>
<evidence type="ECO:0000256" key="11">
    <source>
        <dbReference type="RuleBase" id="RU367010"/>
    </source>
</evidence>
<comment type="function">
    <text evidence="1 11">Accessory subunit of the mitochondrial membrane respiratory chain NADH dehydrogenase (Complex I), that is believed not to be involved in catalysis. Complex I functions in the transfer of electrons from NADH to the respiratory chain. The immediate electron acceptor for the enzyme is believed to be ubiquinone.</text>
</comment>
<keyword evidence="10 11" id="KW-0472">Membrane</keyword>
<comment type="subcellular location">
    <subcellularLocation>
        <location evidence="11">Mitochondrion inner membrane</location>
        <topology evidence="11">Peripheral membrane protein</topology>
        <orientation evidence="11">Matrix side</orientation>
    </subcellularLocation>
</comment>
<dbReference type="Pfam" id="PF04800">
    <property type="entry name" value="NDUS4"/>
    <property type="match status" value="1"/>
</dbReference>
<keyword evidence="4 11" id="KW-0813">Transport</keyword>
<protein>
    <recommendedName>
        <fullName evidence="3 11">NADH dehydrogenase [ubiquinone] iron-sulfur protein 4, mitochondrial</fullName>
    </recommendedName>
</protein>
<dbReference type="Proteomes" id="UP001233172">
    <property type="component" value="Unassembled WGS sequence"/>
</dbReference>
<keyword evidence="7 11" id="KW-0809">Transit peptide</keyword>
<reference evidence="12" key="2">
    <citation type="submission" date="2023-04" db="EMBL/GenBank/DDBJ databases">
        <authorList>
            <person name="Bu L."/>
            <person name="Lu L."/>
            <person name="Laidemitt M.R."/>
            <person name="Zhang S.M."/>
            <person name="Mutuku M."/>
            <person name="Mkoji G."/>
            <person name="Steinauer M."/>
            <person name="Loker E.S."/>
        </authorList>
    </citation>
    <scope>NUCLEOTIDE SEQUENCE</scope>
    <source>
        <strain evidence="12">KasaAsao</strain>
        <tissue evidence="12">Whole Snail</tissue>
    </source>
</reference>
<organism evidence="12 13">
    <name type="scientific">Biomphalaria pfeifferi</name>
    <name type="common">Bloodfluke planorb</name>
    <name type="synonym">Freshwater snail</name>
    <dbReference type="NCBI Taxonomy" id="112525"/>
    <lineage>
        <taxon>Eukaryota</taxon>
        <taxon>Metazoa</taxon>
        <taxon>Spiralia</taxon>
        <taxon>Lophotrochozoa</taxon>
        <taxon>Mollusca</taxon>
        <taxon>Gastropoda</taxon>
        <taxon>Heterobranchia</taxon>
        <taxon>Euthyneura</taxon>
        <taxon>Panpulmonata</taxon>
        <taxon>Hygrophila</taxon>
        <taxon>Lymnaeoidea</taxon>
        <taxon>Planorbidae</taxon>
        <taxon>Biomphalaria</taxon>
    </lineage>
</organism>
<dbReference type="InterPro" id="IPR038532">
    <property type="entry name" value="NDUFS4-like_sf"/>
</dbReference>
<keyword evidence="5 11" id="KW-0679">Respiratory chain</keyword>
<proteinExistence type="inferred from homology"/>
<evidence type="ECO:0000256" key="3">
    <source>
        <dbReference type="ARBA" id="ARBA00015796"/>
    </source>
</evidence>
<accession>A0AAD8F3R0</accession>
<evidence type="ECO:0000313" key="13">
    <source>
        <dbReference type="Proteomes" id="UP001233172"/>
    </source>
</evidence>
<sequence>MSTKILGPLRLSKQMISASFCRSKSDLTAATGHTFTEYEKQRDKKDVSIIVNKKMDISAISGVPEEHIKTRTVRIFVPARNTMQSGTYNTRRWRMEFDSRERWENPLMGWISTGDPLSNLEVNFNSKEDAISFCEKNGWDWFVEEEKKPKMVKKSYGANFAWNKRTRVSTK</sequence>
<dbReference type="Gene3D" id="3.30.160.190">
    <property type="entry name" value="atu1810 like domain"/>
    <property type="match status" value="1"/>
</dbReference>
<comment type="caution">
    <text evidence="12">The sequence shown here is derived from an EMBL/GenBank/DDBJ whole genome shotgun (WGS) entry which is preliminary data.</text>
</comment>
<evidence type="ECO:0000256" key="7">
    <source>
        <dbReference type="ARBA" id="ARBA00022946"/>
    </source>
</evidence>
<evidence type="ECO:0000256" key="6">
    <source>
        <dbReference type="ARBA" id="ARBA00022792"/>
    </source>
</evidence>
<keyword evidence="8 11" id="KW-0249">Electron transport</keyword>
<evidence type="ECO:0000256" key="10">
    <source>
        <dbReference type="ARBA" id="ARBA00023136"/>
    </source>
</evidence>
<dbReference type="PANTHER" id="PTHR12219:SF8">
    <property type="entry name" value="NADH DEHYDROGENASE [UBIQUINONE] IRON-SULFUR PROTEIN 4, MITOCHONDRIAL"/>
    <property type="match status" value="1"/>
</dbReference>
<dbReference type="FunFam" id="3.30.160.190:FF:000001">
    <property type="entry name" value="NADH-ubiquinone oxidoreductase 21 kDa subunit mitochondrial"/>
    <property type="match status" value="1"/>
</dbReference>
<dbReference type="EMBL" id="JASAOG010000131">
    <property type="protein sequence ID" value="KAK0048964.1"/>
    <property type="molecule type" value="Genomic_DNA"/>
</dbReference>
<comment type="similarity">
    <text evidence="2 11">Belongs to the complex I NDUFS4 subunit family.</text>
</comment>
<name>A0AAD8F3R0_BIOPF</name>
<evidence type="ECO:0000256" key="9">
    <source>
        <dbReference type="ARBA" id="ARBA00023128"/>
    </source>
</evidence>
<dbReference type="GO" id="GO:0005743">
    <property type="term" value="C:mitochondrial inner membrane"/>
    <property type="evidence" value="ECO:0007669"/>
    <property type="project" value="UniProtKB-SubCell"/>
</dbReference>
<evidence type="ECO:0000256" key="2">
    <source>
        <dbReference type="ARBA" id="ARBA00005882"/>
    </source>
</evidence>
<gene>
    <name evidence="12" type="ORF">Bpfe_021549</name>
</gene>
<keyword evidence="13" id="KW-1185">Reference proteome</keyword>
<evidence type="ECO:0000313" key="12">
    <source>
        <dbReference type="EMBL" id="KAK0048964.1"/>
    </source>
</evidence>
<dbReference type="InterPro" id="IPR006885">
    <property type="entry name" value="NADH_UbQ_FeS_4_mit-like"/>
</dbReference>
<evidence type="ECO:0000256" key="8">
    <source>
        <dbReference type="ARBA" id="ARBA00022982"/>
    </source>
</evidence>
<evidence type="ECO:0000256" key="5">
    <source>
        <dbReference type="ARBA" id="ARBA00022660"/>
    </source>
</evidence>